<evidence type="ECO:0000256" key="3">
    <source>
        <dbReference type="SAM" id="MobiDB-lite"/>
    </source>
</evidence>
<evidence type="ECO:0000313" key="5">
    <source>
        <dbReference type="EMBL" id="KAF7841412.1"/>
    </source>
</evidence>
<dbReference type="OrthoDB" id="76412at2759"/>
<feature type="region of interest" description="Disordered" evidence="3">
    <location>
        <begin position="1"/>
        <end position="133"/>
    </location>
</feature>
<reference evidence="5" key="1">
    <citation type="submission" date="2020-09" db="EMBL/GenBank/DDBJ databases">
        <title>Genome-Enabled Discovery of Anthraquinone Biosynthesis in Senna tora.</title>
        <authorList>
            <person name="Kang S.-H."/>
            <person name="Pandey R.P."/>
            <person name="Lee C.-M."/>
            <person name="Sim J.-S."/>
            <person name="Jeong J.-T."/>
            <person name="Choi B.-S."/>
            <person name="Jung M."/>
            <person name="Ginzburg D."/>
            <person name="Zhao K."/>
            <person name="Won S.Y."/>
            <person name="Oh T.-J."/>
            <person name="Yu Y."/>
            <person name="Kim N.-H."/>
            <person name="Lee O.R."/>
            <person name="Lee T.-H."/>
            <person name="Bashyal P."/>
            <person name="Kim T.-S."/>
            <person name="Lee W.-H."/>
            <person name="Kawkins C."/>
            <person name="Kim C.-K."/>
            <person name="Kim J.S."/>
            <person name="Ahn B.O."/>
            <person name="Rhee S.Y."/>
            <person name="Sohng J.K."/>
        </authorList>
    </citation>
    <scope>NUCLEOTIDE SEQUENCE</scope>
    <source>
        <tissue evidence="5">Leaf</tissue>
    </source>
</reference>
<dbReference type="AlphaFoldDB" id="A0A835CJI3"/>
<name>A0A835CJI3_9FABA</name>
<sequence>MPKKMGVNSKAEAARARKGAVEAERKDREVRDKEDQYWRDAEGSKSRAAKKREEEAEKKAEAAARRAEARRLAEQEEKEFDKSMKKPDKKANRVAIPVPKVTEAELRKRREEEQAEMQKKTEEAKKRQTRTAEEEEYERMVLVTNTNRDDSVIEARSVEDALAQMSVTDNLPVDRHPERRLKASFKAFEEAELPKLKEEKPGLTHNQYKDMIWKLWKKSPDNPLNQICRDPSWVRSDRPEISCLVAIASVVLCACELSWVGGYELWVLLAPKDLTQEAYIVAPTSKQLWLELKEKYGTDDMPKVLSIRKKLANLKQNGQPLCLTGLDDTYDRVVSNVLMMDPIPSPNKTYSIVTRIENHTRIATTSSTNVNESSALAVKVPDSQKPVTPLKGFVNKKDEKKVDKLCSHCNKPMHIKEASFKKHGYLDWYKEMNNQQGKKSHGLL</sequence>
<evidence type="ECO:0000259" key="4">
    <source>
        <dbReference type="Pfam" id="PF06244"/>
    </source>
</evidence>
<dbReference type="Proteomes" id="UP000634136">
    <property type="component" value="Unassembled WGS sequence"/>
</dbReference>
<proteinExistence type="inferred from homology"/>
<feature type="domain" description="Coiled-coil" evidence="4">
    <location>
        <begin position="146"/>
        <end position="226"/>
    </location>
</feature>
<dbReference type="GO" id="GO:0006366">
    <property type="term" value="P:transcription by RNA polymerase II"/>
    <property type="evidence" value="ECO:0007669"/>
    <property type="project" value="TreeGrafter"/>
</dbReference>
<dbReference type="Pfam" id="PF06244">
    <property type="entry name" value="Ccdc124"/>
    <property type="match status" value="1"/>
</dbReference>
<keyword evidence="2" id="KW-0175">Coiled coil</keyword>
<comment type="caution">
    <text evidence="5">The sequence shown here is derived from an EMBL/GenBank/DDBJ whole genome shotgun (WGS) entry which is preliminary data.</text>
</comment>
<evidence type="ECO:0000256" key="1">
    <source>
        <dbReference type="ARBA" id="ARBA00008296"/>
    </source>
</evidence>
<comment type="similarity">
    <text evidence="1">Belongs to the CCDC124 family.</text>
</comment>
<dbReference type="GO" id="GO:0005634">
    <property type="term" value="C:nucleus"/>
    <property type="evidence" value="ECO:0007669"/>
    <property type="project" value="TreeGrafter"/>
</dbReference>
<evidence type="ECO:0000256" key="2">
    <source>
        <dbReference type="ARBA" id="ARBA00023054"/>
    </source>
</evidence>
<dbReference type="GO" id="GO:0003713">
    <property type="term" value="F:transcription coactivator activity"/>
    <property type="evidence" value="ECO:0007669"/>
    <property type="project" value="TreeGrafter"/>
</dbReference>
<dbReference type="InterPro" id="IPR054414">
    <property type="entry name" value="Ccdc124/Oxs1_C"/>
</dbReference>
<feature type="compositionally biased region" description="Basic and acidic residues" evidence="3">
    <location>
        <begin position="12"/>
        <end position="91"/>
    </location>
</feature>
<protein>
    <submittedName>
        <fullName evidence="5">Coiled-coil domain-containing protein 124-like</fullName>
    </submittedName>
</protein>
<evidence type="ECO:0000313" key="6">
    <source>
        <dbReference type="Proteomes" id="UP000634136"/>
    </source>
</evidence>
<feature type="compositionally biased region" description="Basic and acidic residues" evidence="3">
    <location>
        <begin position="102"/>
        <end position="132"/>
    </location>
</feature>
<organism evidence="5 6">
    <name type="scientific">Senna tora</name>
    <dbReference type="NCBI Taxonomy" id="362788"/>
    <lineage>
        <taxon>Eukaryota</taxon>
        <taxon>Viridiplantae</taxon>
        <taxon>Streptophyta</taxon>
        <taxon>Embryophyta</taxon>
        <taxon>Tracheophyta</taxon>
        <taxon>Spermatophyta</taxon>
        <taxon>Magnoliopsida</taxon>
        <taxon>eudicotyledons</taxon>
        <taxon>Gunneridae</taxon>
        <taxon>Pentapetalae</taxon>
        <taxon>rosids</taxon>
        <taxon>fabids</taxon>
        <taxon>Fabales</taxon>
        <taxon>Fabaceae</taxon>
        <taxon>Caesalpinioideae</taxon>
        <taxon>Cassia clade</taxon>
        <taxon>Senna</taxon>
    </lineage>
</organism>
<gene>
    <name evidence="5" type="ORF">G2W53_003710</name>
</gene>
<keyword evidence="6" id="KW-1185">Reference proteome</keyword>
<dbReference type="InterPro" id="IPR010422">
    <property type="entry name" value="Ccdc124/Oxs1"/>
</dbReference>
<dbReference type="EMBL" id="JAAIUW010000002">
    <property type="protein sequence ID" value="KAF7841412.1"/>
    <property type="molecule type" value="Genomic_DNA"/>
</dbReference>
<accession>A0A835CJI3</accession>
<dbReference type="PANTHER" id="PTHR21680">
    <property type="entry name" value="COILED-COIL DOMAIN-CONTAINING PROTEIN 124"/>
    <property type="match status" value="1"/>
</dbReference>
<dbReference type="PANTHER" id="PTHR21680:SF0">
    <property type="entry name" value="COILED-COIL DOMAIN-CONTAINING PROTEIN 124"/>
    <property type="match status" value="1"/>
</dbReference>